<protein>
    <submittedName>
        <fullName evidence="2">Uncharacterized protein</fullName>
    </submittedName>
</protein>
<proteinExistence type="predicted"/>
<gene>
    <name evidence="2" type="ORF">AFUS01_LOCUS31772</name>
</gene>
<dbReference type="EMBL" id="CAJVCH010511078">
    <property type="protein sequence ID" value="CAG7821433.1"/>
    <property type="molecule type" value="Genomic_DNA"/>
</dbReference>
<keyword evidence="1" id="KW-0472">Membrane</keyword>
<name>A0A8J2LF33_9HEXA</name>
<feature type="transmembrane region" description="Helical" evidence="1">
    <location>
        <begin position="52"/>
        <end position="73"/>
    </location>
</feature>
<reference evidence="2" key="1">
    <citation type="submission" date="2021-06" db="EMBL/GenBank/DDBJ databases">
        <authorList>
            <person name="Hodson N. C."/>
            <person name="Mongue J. A."/>
            <person name="Jaron S. K."/>
        </authorList>
    </citation>
    <scope>NUCLEOTIDE SEQUENCE</scope>
</reference>
<dbReference type="AlphaFoldDB" id="A0A8J2LF33"/>
<organism evidence="2 3">
    <name type="scientific">Allacma fusca</name>
    <dbReference type="NCBI Taxonomy" id="39272"/>
    <lineage>
        <taxon>Eukaryota</taxon>
        <taxon>Metazoa</taxon>
        <taxon>Ecdysozoa</taxon>
        <taxon>Arthropoda</taxon>
        <taxon>Hexapoda</taxon>
        <taxon>Collembola</taxon>
        <taxon>Symphypleona</taxon>
        <taxon>Sminthuridae</taxon>
        <taxon>Allacma</taxon>
    </lineage>
</organism>
<accession>A0A8J2LF33</accession>
<evidence type="ECO:0000256" key="1">
    <source>
        <dbReference type="SAM" id="Phobius"/>
    </source>
</evidence>
<evidence type="ECO:0000313" key="2">
    <source>
        <dbReference type="EMBL" id="CAG7821433.1"/>
    </source>
</evidence>
<evidence type="ECO:0000313" key="3">
    <source>
        <dbReference type="Proteomes" id="UP000708208"/>
    </source>
</evidence>
<keyword evidence="1" id="KW-0812">Transmembrane</keyword>
<dbReference type="Proteomes" id="UP000708208">
    <property type="component" value="Unassembled WGS sequence"/>
</dbReference>
<sequence>MSKLFQEKRPSESVQGIRMSLLQTDDGGFSVPKSEPKKDVKIVHAETSTKTWIMWVIALVVAVAICSAVIHGLDMKAKNFQRNIHHQVNDSSNGTTVNGYVTIVNDTMTSDG</sequence>
<keyword evidence="3" id="KW-1185">Reference proteome</keyword>
<keyword evidence="1" id="KW-1133">Transmembrane helix</keyword>
<comment type="caution">
    <text evidence="2">The sequence shown here is derived from an EMBL/GenBank/DDBJ whole genome shotgun (WGS) entry which is preliminary data.</text>
</comment>